<organism evidence="2 3">
    <name type="scientific">Treponema brennaborense (strain DSM 12168 / CIP 105900 / DD5/3)</name>
    <dbReference type="NCBI Taxonomy" id="906968"/>
    <lineage>
        <taxon>Bacteria</taxon>
        <taxon>Pseudomonadati</taxon>
        <taxon>Spirochaetota</taxon>
        <taxon>Spirochaetia</taxon>
        <taxon>Spirochaetales</taxon>
        <taxon>Treponemataceae</taxon>
        <taxon>Treponema</taxon>
    </lineage>
</organism>
<dbReference type="Proteomes" id="UP000006546">
    <property type="component" value="Chromosome"/>
</dbReference>
<dbReference type="HOGENOM" id="CLU_025996_21_1_12"/>
<dbReference type="SUPFAM" id="SSF53448">
    <property type="entry name" value="Nucleotide-diphospho-sugar transferases"/>
    <property type="match status" value="1"/>
</dbReference>
<feature type="domain" description="Glycosyltransferase 2-like" evidence="1">
    <location>
        <begin position="4"/>
        <end position="144"/>
    </location>
</feature>
<dbReference type="Gene3D" id="3.90.550.10">
    <property type="entry name" value="Spore Coat Polysaccharide Biosynthesis Protein SpsA, Chain A"/>
    <property type="match status" value="1"/>
</dbReference>
<dbReference type="InterPro" id="IPR029044">
    <property type="entry name" value="Nucleotide-diphossugar_trans"/>
</dbReference>
<gene>
    <name evidence="2" type="ordered locus">Trebr_2228</name>
</gene>
<evidence type="ECO:0000313" key="2">
    <source>
        <dbReference type="EMBL" id="AEE17639.1"/>
    </source>
</evidence>
<dbReference type="Pfam" id="PF00535">
    <property type="entry name" value="Glycos_transf_2"/>
    <property type="match status" value="1"/>
</dbReference>
<evidence type="ECO:0000313" key="3">
    <source>
        <dbReference type="Proteomes" id="UP000006546"/>
    </source>
</evidence>
<sequence>MKISIITVCYNSEKTIAKTIESVLCQKDVQLEYLIIDGASEDSTVEIAESYRQKFTDKEIDYVIKSEKDDGIYDAMNKGIRASAGDVIGILNSDDRYASDDVLFAVAKTFWKSQTETLYGNLMYIKNEKPYRYWRSGKFHTFKHGWMPPHPAFFVTKTAYLTYGMYRLDCGVNADYEFMLRLLEKERATTCWVNKTFVYMAAGGTSGNGVNSRIQGIVDNRIAWTVNGLKPAFYTVYWKKIRKIPQFVIAKFVKMENKL</sequence>
<dbReference type="InterPro" id="IPR001173">
    <property type="entry name" value="Glyco_trans_2-like"/>
</dbReference>
<dbReference type="RefSeq" id="WP_013759341.1">
    <property type="nucleotide sequence ID" value="NC_015500.1"/>
</dbReference>
<evidence type="ECO:0000259" key="1">
    <source>
        <dbReference type="Pfam" id="PF00535"/>
    </source>
</evidence>
<dbReference type="PANTHER" id="PTHR22916">
    <property type="entry name" value="GLYCOSYLTRANSFERASE"/>
    <property type="match status" value="1"/>
</dbReference>
<dbReference type="PANTHER" id="PTHR22916:SF3">
    <property type="entry name" value="UDP-GLCNAC:BETAGAL BETA-1,3-N-ACETYLGLUCOSAMINYLTRANSFERASE-LIKE PROTEIN 1"/>
    <property type="match status" value="1"/>
</dbReference>
<proteinExistence type="predicted"/>
<dbReference type="CDD" id="cd06433">
    <property type="entry name" value="GT_2_WfgS_like"/>
    <property type="match status" value="1"/>
</dbReference>
<dbReference type="GO" id="GO:0016758">
    <property type="term" value="F:hexosyltransferase activity"/>
    <property type="evidence" value="ECO:0007669"/>
    <property type="project" value="UniProtKB-ARBA"/>
</dbReference>
<keyword evidence="3" id="KW-1185">Reference proteome</keyword>
<accession>F4LL65</accession>
<dbReference type="KEGG" id="tbe:Trebr_2228"/>
<dbReference type="eggNOG" id="COG1216">
    <property type="taxonomic scope" value="Bacteria"/>
</dbReference>
<keyword evidence="2" id="KW-0808">Transferase</keyword>
<dbReference type="AlphaFoldDB" id="F4LL65"/>
<reference evidence="3" key="1">
    <citation type="submission" date="2011-04" db="EMBL/GenBank/DDBJ databases">
        <title>The complete genome of Treponema brennaborense DSM 12168.</title>
        <authorList>
            <person name="Lucas S."/>
            <person name="Han J."/>
            <person name="Lapidus A."/>
            <person name="Bruce D."/>
            <person name="Goodwin L."/>
            <person name="Pitluck S."/>
            <person name="Peters L."/>
            <person name="Kyrpides N."/>
            <person name="Mavromatis K."/>
            <person name="Ivanova N."/>
            <person name="Mikhailova N."/>
            <person name="Pagani I."/>
            <person name="Teshima H."/>
            <person name="Detter J.C."/>
            <person name="Tapia R."/>
            <person name="Han C."/>
            <person name="Land M."/>
            <person name="Hauser L."/>
            <person name="Markowitz V."/>
            <person name="Cheng J.-F."/>
            <person name="Hugenholtz P."/>
            <person name="Woyke T."/>
            <person name="Wu D."/>
            <person name="Gronow S."/>
            <person name="Wellnitz S."/>
            <person name="Brambilla E."/>
            <person name="Klenk H.-P."/>
            <person name="Eisen J.A."/>
        </authorList>
    </citation>
    <scope>NUCLEOTIDE SEQUENCE [LARGE SCALE GENOMIC DNA]</scope>
    <source>
        <strain evidence="3">DSM 12168 / CIP 105900 / DD5/3</strain>
    </source>
</reference>
<dbReference type="OrthoDB" id="396512at2"/>
<protein>
    <submittedName>
        <fullName evidence="2">Glycosyl transferase family 2</fullName>
    </submittedName>
</protein>
<name>F4LL65_TREBD</name>
<dbReference type="EMBL" id="CP002696">
    <property type="protein sequence ID" value="AEE17639.1"/>
    <property type="molecule type" value="Genomic_DNA"/>
</dbReference>
<dbReference type="STRING" id="906968.Trebr_2228"/>